<dbReference type="InterPro" id="IPR010730">
    <property type="entry name" value="HET"/>
</dbReference>
<evidence type="ECO:0000259" key="1">
    <source>
        <dbReference type="Pfam" id="PF06985"/>
    </source>
</evidence>
<gene>
    <name evidence="2" type="ORF">G6011_01191</name>
</gene>
<accession>A0AAD4IKD0</accession>
<dbReference type="PANTHER" id="PTHR33112:SF16">
    <property type="entry name" value="HETEROKARYON INCOMPATIBILITY DOMAIN-CONTAINING PROTEIN"/>
    <property type="match status" value="1"/>
</dbReference>
<comment type="caution">
    <text evidence="2">The sequence shown here is derived from an EMBL/GenBank/DDBJ whole genome shotgun (WGS) entry which is preliminary data.</text>
</comment>
<feature type="domain" description="Heterokaryon incompatibility" evidence="1">
    <location>
        <begin position="205"/>
        <end position="351"/>
    </location>
</feature>
<dbReference type="Pfam" id="PF06985">
    <property type="entry name" value="HET"/>
    <property type="match status" value="1"/>
</dbReference>
<organism evidence="2 3">
    <name type="scientific">Alternaria panax</name>
    <dbReference type="NCBI Taxonomy" id="48097"/>
    <lineage>
        <taxon>Eukaryota</taxon>
        <taxon>Fungi</taxon>
        <taxon>Dikarya</taxon>
        <taxon>Ascomycota</taxon>
        <taxon>Pezizomycotina</taxon>
        <taxon>Dothideomycetes</taxon>
        <taxon>Pleosporomycetidae</taxon>
        <taxon>Pleosporales</taxon>
        <taxon>Pleosporineae</taxon>
        <taxon>Pleosporaceae</taxon>
        <taxon>Alternaria</taxon>
        <taxon>Alternaria sect. Panax</taxon>
    </lineage>
</organism>
<protein>
    <recommendedName>
        <fullName evidence="1">Heterokaryon incompatibility domain-containing protein</fullName>
    </recommendedName>
</protein>
<dbReference type="PANTHER" id="PTHR33112">
    <property type="entry name" value="DOMAIN PROTEIN, PUTATIVE-RELATED"/>
    <property type="match status" value="1"/>
</dbReference>
<evidence type="ECO:0000313" key="2">
    <source>
        <dbReference type="EMBL" id="KAG9196070.1"/>
    </source>
</evidence>
<dbReference type="EMBL" id="JAANER010000001">
    <property type="protein sequence ID" value="KAG9196070.1"/>
    <property type="molecule type" value="Genomic_DNA"/>
</dbReference>
<reference evidence="2" key="1">
    <citation type="submission" date="2021-07" db="EMBL/GenBank/DDBJ databases">
        <title>Genome Resource of American Ginseng Black Spot Pathogen Alternaria panax.</title>
        <authorList>
            <person name="Qiu C."/>
            <person name="Wang W."/>
            <person name="Liu Z."/>
        </authorList>
    </citation>
    <scope>NUCLEOTIDE SEQUENCE</scope>
    <source>
        <strain evidence="2">BNCC115425</strain>
    </source>
</reference>
<dbReference type="AlphaFoldDB" id="A0AAD4IKD0"/>
<sequence>MEETTSPPAHSCVHCTDIVLPGSPEEIYVSYIGPPEDPFGRLHFSKEKWYRLDLSWVDLRLGANAGCDFSQYLKNRIEDKMYKDVAPDAVQLYNPYGGTSAMLYPLICLQSLHLPDDISGGDDPKLGVEIRRPMSLDPLSSRTVTDVRGWMKQCEDERDSHHKICALSERAYVPTRLIKISGPLDRLRLTMVRGEDLEEDGMSKYVALSYCWGGDQPSKLTQENHDLYKTGIPWDTLPRTIQDAVKTAQALGFRYIWIDSMCIIQDSREDKAMEINQMTRVYAHATLTVVNERGDRVTNGFLHARKLPSGTSLIQLRTDNGQTNRVTLTFHDASKLEESFAVNTRGWTMQECLLSRRRLIIGTWSTEWRCRRKESVHRDGWVPNHHKEASDGNPFAYNAGSWAVDHLSGSEQAESVYKSHFIDAAMFFSVNSGYPSGQLIEHTVHRHWYNLVDAYSSRSVTESTDRILAISGIAERFATFIPKRYIAGLWEDMMPGALFWRMKSSNVSDRPTEYQGPSWSWASIVGGVQRVLDENCMCEVLSIDYELKMADALYGAVSSATLHIKGPALHVEWQYTRSKRSPSEDLSNFRWRREGCCDELEWRREGYAHGQTEAQNQYLDAREQSTEWSEVVLLAHELSKNPHKGDHRITYCVALIRIDQIEVGNKPRERYRRLGSMRFFEDSPLPLVESWPISSYYVI</sequence>
<proteinExistence type="predicted"/>
<name>A0AAD4IKD0_9PLEO</name>
<dbReference type="Proteomes" id="UP001199106">
    <property type="component" value="Unassembled WGS sequence"/>
</dbReference>
<keyword evidence="3" id="KW-1185">Reference proteome</keyword>
<evidence type="ECO:0000313" key="3">
    <source>
        <dbReference type="Proteomes" id="UP001199106"/>
    </source>
</evidence>